<keyword evidence="1" id="KW-0472">Membrane</keyword>
<dbReference type="Proteomes" id="UP000232063">
    <property type="component" value="Chromosome"/>
</dbReference>
<gene>
    <name evidence="2" type="ORF">ELUMI_v1c06290</name>
</gene>
<evidence type="ECO:0000313" key="2">
    <source>
        <dbReference type="EMBL" id="ATZ17351.1"/>
    </source>
</evidence>
<reference evidence="2 3" key="1">
    <citation type="submission" date="2017-11" db="EMBL/GenBank/DDBJ databases">
        <title>Genome sequence of Entomoplasma luminosum PIMN-1 (ATCC 49195).</title>
        <authorList>
            <person name="Lo W.-S."/>
            <person name="Gasparich G.E."/>
            <person name="Kuo C.-H."/>
        </authorList>
    </citation>
    <scope>NUCLEOTIDE SEQUENCE [LARGE SCALE GENOMIC DNA]</scope>
    <source>
        <strain evidence="2 3">PIMN-1</strain>
    </source>
</reference>
<dbReference type="RefSeq" id="WP_025734199.1">
    <property type="nucleotide sequence ID" value="NZ_CP024963.1"/>
</dbReference>
<keyword evidence="1" id="KW-0812">Transmembrane</keyword>
<sequence>MNSIAISTFVLTIVIFIITAFFLYKTTNDIFQLKKFQQQEVVFWENRKMWLIHWIIICCFVSFFLVITIIFVVHVANTFKLTAFNWIIGSFSIGMITFSIFIILFERKLMSGIIFIFKNNNLVFLDSMIPVQELMSIENDLKRKWIVIMWKDQEVIGNIEKAKIRYNYKIKDLIKELNIPNKFD</sequence>
<name>A0A2K8NX78_9MOLU</name>
<dbReference type="AlphaFoldDB" id="A0A2K8NX78"/>
<dbReference type="OrthoDB" id="9959398at2"/>
<feature type="transmembrane region" description="Helical" evidence="1">
    <location>
        <begin position="83"/>
        <end position="105"/>
    </location>
</feature>
<proteinExistence type="predicted"/>
<protein>
    <recommendedName>
        <fullName evidence="4">DUF5673 domain-containing protein</fullName>
    </recommendedName>
</protein>
<evidence type="ECO:0008006" key="4">
    <source>
        <dbReference type="Google" id="ProtNLM"/>
    </source>
</evidence>
<feature type="transmembrane region" description="Helical" evidence="1">
    <location>
        <begin position="51"/>
        <end position="77"/>
    </location>
</feature>
<keyword evidence="1" id="KW-1133">Transmembrane helix</keyword>
<feature type="transmembrane region" description="Helical" evidence="1">
    <location>
        <begin position="6"/>
        <end position="24"/>
    </location>
</feature>
<evidence type="ECO:0000313" key="3">
    <source>
        <dbReference type="Proteomes" id="UP000232063"/>
    </source>
</evidence>
<keyword evidence="3" id="KW-1185">Reference proteome</keyword>
<evidence type="ECO:0000256" key="1">
    <source>
        <dbReference type="SAM" id="Phobius"/>
    </source>
</evidence>
<dbReference type="KEGG" id="elj:ELUMI_v1c06290"/>
<organism evidence="2 3">
    <name type="scientific">Williamsoniiplasma luminosum</name>
    <dbReference type="NCBI Taxonomy" id="214888"/>
    <lineage>
        <taxon>Bacteria</taxon>
        <taxon>Bacillati</taxon>
        <taxon>Mycoplasmatota</taxon>
        <taxon>Mollicutes</taxon>
        <taxon>Entomoplasmatales</taxon>
        <taxon>Williamsoniiplasma</taxon>
    </lineage>
</organism>
<dbReference type="EMBL" id="CP024963">
    <property type="protein sequence ID" value="ATZ17351.1"/>
    <property type="molecule type" value="Genomic_DNA"/>
</dbReference>
<accession>A0A2K8NX78</accession>